<proteinExistence type="predicted"/>
<dbReference type="AlphaFoldDB" id="A8AIQ9"/>
<organism evidence="1 2">
    <name type="scientific">Citrobacter koseri (strain ATCC BAA-895 / CDC 4225-83 / SGSC4696)</name>
    <dbReference type="NCBI Taxonomy" id="290338"/>
    <lineage>
        <taxon>Bacteria</taxon>
        <taxon>Pseudomonadati</taxon>
        <taxon>Pseudomonadota</taxon>
        <taxon>Gammaproteobacteria</taxon>
        <taxon>Enterobacterales</taxon>
        <taxon>Enterobacteriaceae</taxon>
        <taxon>Citrobacter</taxon>
    </lineage>
</organism>
<accession>A8AIQ9</accession>
<keyword evidence="2" id="KW-1185">Reference proteome</keyword>
<evidence type="ECO:0000313" key="2">
    <source>
        <dbReference type="Proteomes" id="UP000008148"/>
    </source>
</evidence>
<dbReference type="Proteomes" id="UP000008148">
    <property type="component" value="Chromosome"/>
</dbReference>
<gene>
    <name evidence="1" type="ordered locus">CKO_02249</name>
</gene>
<dbReference type="HOGENOM" id="CLU_3151003_0_0_6"/>
<protein>
    <submittedName>
        <fullName evidence="1">Uncharacterized protein</fullName>
    </submittedName>
</protein>
<reference evidence="1 2" key="1">
    <citation type="submission" date="2007-08" db="EMBL/GenBank/DDBJ databases">
        <authorList>
            <consortium name="The Citrobacter koseri Genome Sequencing Project"/>
            <person name="McClelland M."/>
            <person name="Sanderson E.K."/>
            <person name="Porwollik S."/>
            <person name="Spieth J."/>
            <person name="Clifton W.S."/>
            <person name="Latreille P."/>
            <person name="Courtney L."/>
            <person name="Wang C."/>
            <person name="Pepin K."/>
            <person name="Bhonagiri V."/>
            <person name="Nash W."/>
            <person name="Johnson M."/>
            <person name="Thiruvilangam P."/>
            <person name="Wilson R."/>
        </authorList>
    </citation>
    <scope>NUCLEOTIDE SEQUENCE [LARGE SCALE GENOMIC DNA]</scope>
    <source>
        <strain evidence="2">ATCC BAA-895 / CDC 4225-83 / SGSC4696</strain>
    </source>
</reference>
<dbReference type="EMBL" id="CP000822">
    <property type="protein sequence ID" value="ABV13372.1"/>
    <property type="molecule type" value="Genomic_DNA"/>
</dbReference>
<name>A8AIQ9_CITK8</name>
<dbReference type="KEGG" id="cko:CKO_02249"/>
<evidence type="ECO:0000313" key="1">
    <source>
        <dbReference type="EMBL" id="ABV13372.1"/>
    </source>
</evidence>
<sequence length="48" mass="5589">MISNVQDAAEETKICQPGNTLPWANAVTFSWKTIRWDFLRNHPHHMPV</sequence>